<protein>
    <submittedName>
        <fullName evidence="2">Uncharacterized protein</fullName>
    </submittedName>
</protein>
<feature type="coiled-coil region" evidence="1">
    <location>
        <begin position="78"/>
        <end position="105"/>
    </location>
</feature>
<comment type="caution">
    <text evidence="2">The sequence shown here is derived from an EMBL/GenBank/DDBJ whole genome shotgun (WGS) entry which is preliminary data.</text>
</comment>
<dbReference type="EMBL" id="JAJJMA010309694">
    <property type="protein sequence ID" value="MCL7048899.1"/>
    <property type="molecule type" value="Genomic_DNA"/>
</dbReference>
<accession>A0AA42B2N8</accession>
<evidence type="ECO:0000313" key="2">
    <source>
        <dbReference type="EMBL" id="MCL7048899.1"/>
    </source>
</evidence>
<gene>
    <name evidence="2" type="ORF">MKW94_027984</name>
</gene>
<keyword evidence="3" id="KW-1185">Reference proteome</keyword>
<proteinExistence type="predicted"/>
<evidence type="ECO:0000313" key="3">
    <source>
        <dbReference type="Proteomes" id="UP001177140"/>
    </source>
</evidence>
<organism evidence="2 3">
    <name type="scientific">Papaver nudicaule</name>
    <name type="common">Iceland poppy</name>
    <dbReference type="NCBI Taxonomy" id="74823"/>
    <lineage>
        <taxon>Eukaryota</taxon>
        <taxon>Viridiplantae</taxon>
        <taxon>Streptophyta</taxon>
        <taxon>Embryophyta</taxon>
        <taxon>Tracheophyta</taxon>
        <taxon>Spermatophyta</taxon>
        <taxon>Magnoliopsida</taxon>
        <taxon>Ranunculales</taxon>
        <taxon>Papaveraceae</taxon>
        <taxon>Papaveroideae</taxon>
        <taxon>Papaver</taxon>
    </lineage>
</organism>
<dbReference type="AlphaFoldDB" id="A0AA42B2N8"/>
<feature type="non-terminal residue" evidence="2">
    <location>
        <position position="158"/>
    </location>
</feature>
<evidence type="ECO:0000256" key="1">
    <source>
        <dbReference type="SAM" id="Coils"/>
    </source>
</evidence>
<dbReference type="Proteomes" id="UP001177140">
    <property type="component" value="Unassembled WGS sequence"/>
</dbReference>
<keyword evidence="1" id="KW-0175">Coiled coil</keyword>
<name>A0AA42B2N8_PAPNU</name>
<sequence>MNQISRICVCRSLLRFARWASKPISSPSSLISNDPTSSNLVRTIISKSHHTFNYHPAQIFSSRGNQFRKCSGEPAAAAAECNMDVDDLEDDIHELHEEINEARDHIELCSLPPLDAALLINFGLENVKYRDYLPHLQRFRKKIKHVKVCVHETVAFGL</sequence>
<reference evidence="2" key="1">
    <citation type="submission" date="2022-03" db="EMBL/GenBank/DDBJ databases">
        <title>A functionally conserved STORR gene fusion in Papaver species that diverged 16.8 million years ago.</title>
        <authorList>
            <person name="Catania T."/>
        </authorList>
    </citation>
    <scope>NUCLEOTIDE SEQUENCE</scope>
    <source>
        <strain evidence="2">S-191538</strain>
    </source>
</reference>